<protein>
    <recommendedName>
        <fullName evidence="4">DUF4219 domain-containing protein</fullName>
    </recommendedName>
</protein>
<dbReference type="Gene3D" id="1.25.40.20">
    <property type="entry name" value="Ankyrin repeat-containing domain"/>
    <property type="match status" value="1"/>
</dbReference>
<dbReference type="EMBL" id="LIHL02000007">
    <property type="protein sequence ID" value="KAF5465265.1"/>
    <property type="molecule type" value="Genomic_DNA"/>
</dbReference>
<dbReference type="Pfam" id="PF14223">
    <property type="entry name" value="Retrotran_gag_2"/>
    <property type="match status" value="1"/>
</dbReference>
<proteinExistence type="predicted"/>
<dbReference type="PANTHER" id="PTHR47303:SF1">
    <property type="entry name" value="NF-KAPPA-B INHIBITOR BETA"/>
    <property type="match status" value="1"/>
</dbReference>
<evidence type="ECO:0008006" key="4">
    <source>
        <dbReference type="Google" id="ProtNLM"/>
    </source>
</evidence>
<dbReference type="InterPro" id="IPR036770">
    <property type="entry name" value="Ankyrin_rpt-contain_sf"/>
</dbReference>
<accession>A0A834CPF3</accession>
<dbReference type="Gramene" id="Jr07_16540_p1">
    <property type="protein sequence ID" value="cds.Jr07_16540_p1"/>
    <property type="gene ID" value="Jr07_16540"/>
</dbReference>
<reference evidence="2" key="2">
    <citation type="submission" date="2020-03" db="EMBL/GenBank/DDBJ databases">
        <title>Walnut 2.0.</title>
        <authorList>
            <person name="Marrano A."/>
            <person name="Britton M."/>
            <person name="Zimin A.V."/>
            <person name="Zaini P.A."/>
            <person name="Workman R."/>
            <person name="Puiu D."/>
            <person name="Bianco L."/>
            <person name="Allen B.J."/>
            <person name="Troggio M."/>
            <person name="Leslie C.A."/>
            <person name="Timp W."/>
            <person name="Dendekar A."/>
            <person name="Salzberg S.L."/>
            <person name="Neale D.B."/>
        </authorList>
    </citation>
    <scope>NUCLEOTIDE SEQUENCE</scope>
    <source>
        <tissue evidence="2">Leaves</tissue>
    </source>
</reference>
<organism evidence="2 3">
    <name type="scientific">Juglans regia</name>
    <name type="common">English walnut</name>
    <dbReference type="NCBI Taxonomy" id="51240"/>
    <lineage>
        <taxon>Eukaryota</taxon>
        <taxon>Viridiplantae</taxon>
        <taxon>Streptophyta</taxon>
        <taxon>Embryophyta</taxon>
        <taxon>Tracheophyta</taxon>
        <taxon>Spermatophyta</taxon>
        <taxon>Magnoliopsida</taxon>
        <taxon>eudicotyledons</taxon>
        <taxon>Gunneridae</taxon>
        <taxon>Pentapetalae</taxon>
        <taxon>rosids</taxon>
        <taxon>fabids</taxon>
        <taxon>Fagales</taxon>
        <taxon>Juglandaceae</taxon>
        <taxon>Juglans</taxon>
    </lineage>
</organism>
<sequence>MFRFSSNYIILDFRRFMSMSTNILSSTIVLEALRNENYENWSACIKNYFLAQDLWDIFETTTEPPKPEELLEFKGWRKKNGAALHAIQISCGVEIQSKIKDSSSAKTVWDTLAKLMSQPPNPKVDPKSSSNNPGYSALNKALQSGDWKTAKDFLKRHPHSKTAKITTLGKTALYVSVAAGHLRILEELMELLSEDELEVQDNNGNTALIETTYHG</sequence>
<dbReference type="PANTHER" id="PTHR47303">
    <property type="match status" value="1"/>
</dbReference>
<evidence type="ECO:0000313" key="3">
    <source>
        <dbReference type="Proteomes" id="UP000619265"/>
    </source>
</evidence>
<reference evidence="2" key="1">
    <citation type="submission" date="2015-10" db="EMBL/GenBank/DDBJ databases">
        <authorList>
            <person name="Martinez-Garcia P.J."/>
            <person name="Crepeau M.W."/>
            <person name="Puiu D."/>
            <person name="Gonzalez-Ibeas D."/>
            <person name="Whalen J."/>
            <person name="Stevens K."/>
            <person name="Paul R."/>
            <person name="Butterfield T."/>
            <person name="Britton M."/>
            <person name="Reagan R."/>
            <person name="Chakraborty S."/>
            <person name="Walawage S.L."/>
            <person name="Vasquez-Gross H.A."/>
            <person name="Cardeno C."/>
            <person name="Famula R."/>
            <person name="Pratt K."/>
            <person name="Kuruganti S."/>
            <person name="Aradhya M.K."/>
            <person name="Leslie C.A."/>
            <person name="Dandekar A.M."/>
            <person name="Salzberg S.L."/>
            <person name="Wegrzyn J.L."/>
            <person name="Langley C.H."/>
            <person name="Neale D.B."/>
        </authorList>
    </citation>
    <scope>NUCLEOTIDE SEQUENCE</scope>
    <source>
        <tissue evidence="2">Leaves</tissue>
    </source>
</reference>
<name>A0A834CPF3_JUGRE</name>
<comment type="caution">
    <text evidence="2">The sequence shown here is derived from an EMBL/GenBank/DDBJ whole genome shotgun (WGS) entry which is preliminary data.</text>
</comment>
<dbReference type="Proteomes" id="UP000619265">
    <property type="component" value="Unassembled WGS sequence"/>
</dbReference>
<evidence type="ECO:0000313" key="2">
    <source>
        <dbReference type="EMBL" id="KAF5465265.1"/>
    </source>
</evidence>
<dbReference type="SUPFAM" id="SSF48403">
    <property type="entry name" value="Ankyrin repeat"/>
    <property type="match status" value="1"/>
</dbReference>
<evidence type="ECO:0000256" key="1">
    <source>
        <dbReference type="SAM" id="MobiDB-lite"/>
    </source>
</evidence>
<dbReference type="AlphaFoldDB" id="A0A834CPF3"/>
<feature type="region of interest" description="Disordered" evidence="1">
    <location>
        <begin position="116"/>
        <end position="136"/>
    </location>
</feature>
<gene>
    <name evidence="2" type="ORF">F2P56_015287</name>
</gene>